<dbReference type="CDD" id="cd20293">
    <property type="entry name" value="cupin_HutD_N"/>
    <property type="match status" value="1"/>
</dbReference>
<accession>A0A3S2TP67</accession>
<dbReference type="InterPro" id="IPR011051">
    <property type="entry name" value="RmlC_Cupin_sf"/>
</dbReference>
<dbReference type="RefSeq" id="WP_128195199.1">
    <property type="nucleotide sequence ID" value="NZ_SACT01000001.1"/>
</dbReference>
<evidence type="ECO:0008006" key="3">
    <source>
        <dbReference type="Google" id="ProtNLM"/>
    </source>
</evidence>
<dbReference type="AlphaFoldDB" id="A0A3S2TP67"/>
<keyword evidence="2" id="KW-1185">Reference proteome</keyword>
<dbReference type="OrthoDB" id="9800082at2"/>
<comment type="caution">
    <text evidence="1">The sequence shown here is derived from an EMBL/GenBank/DDBJ whole genome shotgun (WGS) entry which is preliminary data.</text>
</comment>
<proteinExistence type="predicted"/>
<organism evidence="1 2">
    <name type="scientific">Rubrivivax albus</name>
    <dbReference type="NCBI Taxonomy" id="2499835"/>
    <lineage>
        <taxon>Bacteria</taxon>
        <taxon>Pseudomonadati</taxon>
        <taxon>Pseudomonadota</taxon>
        <taxon>Betaproteobacteria</taxon>
        <taxon>Burkholderiales</taxon>
        <taxon>Sphaerotilaceae</taxon>
        <taxon>Rubrivivax</taxon>
    </lineage>
</organism>
<dbReference type="Gene3D" id="2.60.120.10">
    <property type="entry name" value="Jelly Rolls"/>
    <property type="match status" value="1"/>
</dbReference>
<gene>
    <name evidence="1" type="ORF">ENE75_02260</name>
</gene>
<dbReference type="Proteomes" id="UP000288178">
    <property type="component" value="Unassembled WGS sequence"/>
</dbReference>
<name>A0A3S2TP67_9BURK</name>
<dbReference type="EMBL" id="SACT01000001">
    <property type="protein sequence ID" value="RVT53737.1"/>
    <property type="molecule type" value="Genomic_DNA"/>
</dbReference>
<protein>
    <recommendedName>
        <fullName evidence="3">HutD family protein</fullName>
    </recommendedName>
</protein>
<evidence type="ECO:0000313" key="1">
    <source>
        <dbReference type="EMBL" id="RVT53737.1"/>
    </source>
</evidence>
<dbReference type="InterPro" id="IPR014710">
    <property type="entry name" value="RmlC-like_jellyroll"/>
</dbReference>
<sequence>MIVDVAQVPPQPWKNGGGVTRELLRWPAAGPWHLRLSVADIATDGPFSAFPGVMRWFVVLDGAGVVLTFPDGERTLRPGDAPLCFDGAAAPGCRLVAGPTVDLNLMLQGLDGVLLPARAGDAAPSWPQLGFFDAAARRLHWPAAGPASSDGFWIGTTA</sequence>
<evidence type="ECO:0000313" key="2">
    <source>
        <dbReference type="Proteomes" id="UP000288178"/>
    </source>
</evidence>
<dbReference type="InterPro" id="IPR010282">
    <property type="entry name" value="Uncharacterised_HutD/Ves"/>
</dbReference>
<dbReference type="PANTHER" id="PTHR37943">
    <property type="entry name" value="PROTEIN VES"/>
    <property type="match status" value="1"/>
</dbReference>
<reference evidence="1 2" key="1">
    <citation type="submission" date="2019-01" db="EMBL/GenBank/DDBJ databases">
        <authorList>
            <person name="Chen W.-M."/>
        </authorList>
    </citation>
    <scope>NUCLEOTIDE SEQUENCE [LARGE SCALE GENOMIC DNA]</scope>
    <source>
        <strain evidence="1 2">ICH-3</strain>
    </source>
</reference>
<dbReference type="Pfam" id="PF05962">
    <property type="entry name" value="HutD"/>
    <property type="match status" value="1"/>
</dbReference>
<dbReference type="PANTHER" id="PTHR37943:SF1">
    <property type="entry name" value="PROTEIN VES"/>
    <property type="match status" value="1"/>
</dbReference>
<dbReference type="SUPFAM" id="SSF51182">
    <property type="entry name" value="RmlC-like cupins"/>
    <property type="match status" value="1"/>
</dbReference>